<dbReference type="Pfam" id="PF00072">
    <property type="entry name" value="Response_reg"/>
    <property type="match status" value="1"/>
</dbReference>
<dbReference type="InterPro" id="IPR043128">
    <property type="entry name" value="Rev_trsase/Diguanyl_cyclase"/>
</dbReference>
<dbReference type="GO" id="GO:0005886">
    <property type="term" value="C:plasma membrane"/>
    <property type="evidence" value="ECO:0007669"/>
    <property type="project" value="TreeGrafter"/>
</dbReference>
<dbReference type="GO" id="GO:0043709">
    <property type="term" value="P:cell adhesion involved in single-species biofilm formation"/>
    <property type="evidence" value="ECO:0007669"/>
    <property type="project" value="TreeGrafter"/>
</dbReference>
<reference evidence="6" key="1">
    <citation type="journal article" date="2014" name="Int. J. Syst. Evol. Microbiol.">
        <title>Complete genome sequence of Corynebacterium casei LMG S-19264T (=DSM 44701T), isolated from a smear-ripened cheese.</title>
        <authorList>
            <consortium name="US DOE Joint Genome Institute (JGI-PGF)"/>
            <person name="Walter F."/>
            <person name="Albersmeier A."/>
            <person name="Kalinowski J."/>
            <person name="Ruckert C."/>
        </authorList>
    </citation>
    <scope>NUCLEOTIDE SEQUENCE</scope>
    <source>
        <strain evidence="6">CGMCC 1.15725</strain>
    </source>
</reference>
<feature type="domain" description="GGDEF" evidence="5">
    <location>
        <begin position="164"/>
        <end position="301"/>
    </location>
</feature>
<dbReference type="Proteomes" id="UP000646365">
    <property type="component" value="Unassembled WGS sequence"/>
</dbReference>
<organism evidence="6 7">
    <name type="scientific">Aliidongia dinghuensis</name>
    <dbReference type="NCBI Taxonomy" id="1867774"/>
    <lineage>
        <taxon>Bacteria</taxon>
        <taxon>Pseudomonadati</taxon>
        <taxon>Pseudomonadota</taxon>
        <taxon>Alphaproteobacteria</taxon>
        <taxon>Rhodospirillales</taxon>
        <taxon>Dongiaceae</taxon>
        <taxon>Aliidongia</taxon>
    </lineage>
</organism>
<dbReference type="Gene3D" id="3.40.50.2300">
    <property type="match status" value="1"/>
</dbReference>
<feature type="domain" description="Response regulatory" evidence="4">
    <location>
        <begin position="6"/>
        <end position="121"/>
    </location>
</feature>
<gene>
    <name evidence="6" type="ORF">GCM10011611_48690</name>
</gene>
<dbReference type="FunFam" id="3.30.70.270:FF:000001">
    <property type="entry name" value="Diguanylate cyclase domain protein"/>
    <property type="match status" value="1"/>
</dbReference>
<dbReference type="SMART" id="SM00448">
    <property type="entry name" value="REC"/>
    <property type="match status" value="1"/>
</dbReference>
<evidence type="ECO:0000259" key="5">
    <source>
        <dbReference type="PROSITE" id="PS50887"/>
    </source>
</evidence>
<name>A0A8J2YXJ0_9PROT</name>
<accession>A0A8J2YXJ0</accession>
<evidence type="ECO:0000259" key="4">
    <source>
        <dbReference type="PROSITE" id="PS50110"/>
    </source>
</evidence>
<keyword evidence="3" id="KW-0597">Phosphoprotein</keyword>
<dbReference type="RefSeq" id="WP_189050649.1">
    <property type="nucleotide sequence ID" value="NZ_BMJQ01000014.1"/>
</dbReference>
<dbReference type="InterPro" id="IPR050469">
    <property type="entry name" value="Diguanylate_Cyclase"/>
</dbReference>
<dbReference type="EMBL" id="BMJQ01000014">
    <property type="protein sequence ID" value="GGF36487.1"/>
    <property type="molecule type" value="Genomic_DNA"/>
</dbReference>
<dbReference type="PROSITE" id="PS50887">
    <property type="entry name" value="GGDEF"/>
    <property type="match status" value="1"/>
</dbReference>
<dbReference type="SMART" id="SM00267">
    <property type="entry name" value="GGDEF"/>
    <property type="match status" value="1"/>
</dbReference>
<evidence type="ECO:0000256" key="3">
    <source>
        <dbReference type="PROSITE-ProRule" id="PRU00169"/>
    </source>
</evidence>
<dbReference type="EC" id="2.7.7.65" evidence="1"/>
<dbReference type="NCBIfam" id="TIGR00254">
    <property type="entry name" value="GGDEF"/>
    <property type="match status" value="1"/>
</dbReference>
<evidence type="ECO:0000256" key="2">
    <source>
        <dbReference type="ARBA" id="ARBA00034247"/>
    </source>
</evidence>
<dbReference type="InterPro" id="IPR011006">
    <property type="entry name" value="CheY-like_superfamily"/>
</dbReference>
<dbReference type="InterPro" id="IPR001789">
    <property type="entry name" value="Sig_transdc_resp-reg_receiver"/>
</dbReference>
<dbReference type="InterPro" id="IPR000160">
    <property type="entry name" value="GGDEF_dom"/>
</dbReference>
<dbReference type="Pfam" id="PF00990">
    <property type="entry name" value="GGDEF"/>
    <property type="match status" value="1"/>
</dbReference>
<evidence type="ECO:0000313" key="6">
    <source>
        <dbReference type="EMBL" id="GGF36487.1"/>
    </source>
</evidence>
<comment type="catalytic activity">
    <reaction evidence="2">
        <text>2 GTP = 3',3'-c-di-GMP + 2 diphosphate</text>
        <dbReference type="Rhea" id="RHEA:24898"/>
        <dbReference type="ChEBI" id="CHEBI:33019"/>
        <dbReference type="ChEBI" id="CHEBI:37565"/>
        <dbReference type="ChEBI" id="CHEBI:58805"/>
        <dbReference type="EC" id="2.7.7.65"/>
    </reaction>
</comment>
<dbReference type="PANTHER" id="PTHR45138:SF9">
    <property type="entry name" value="DIGUANYLATE CYCLASE DGCM-RELATED"/>
    <property type="match status" value="1"/>
</dbReference>
<dbReference type="SUPFAM" id="SSF52172">
    <property type="entry name" value="CheY-like"/>
    <property type="match status" value="1"/>
</dbReference>
<dbReference type="PANTHER" id="PTHR45138">
    <property type="entry name" value="REGULATORY COMPONENTS OF SENSORY TRANSDUCTION SYSTEM"/>
    <property type="match status" value="1"/>
</dbReference>
<dbReference type="GO" id="GO:1902201">
    <property type="term" value="P:negative regulation of bacterial-type flagellum-dependent cell motility"/>
    <property type="evidence" value="ECO:0007669"/>
    <property type="project" value="TreeGrafter"/>
</dbReference>
<dbReference type="GO" id="GO:0052621">
    <property type="term" value="F:diguanylate cyclase activity"/>
    <property type="evidence" value="ECO:0007669"/>
    <property type="project" value="UniProtKB-EC"/>
</dbReference>
<keyword evidence="7" id="KW-1185">Reference proteome</keyword>
<reference evidence="6" key="2">
    <citation type="submission" date="2020-09" db="EMBL/GenBank/DDBJ databases">
        <authorList>
            <person name="Sun Q."/>
            <person name="Zhou Y."/>
        </authorList>
    </citation>
    <scope>NUCLEOTIDE SEQUENCE</scope>
    <source>
        <strain evidence="6">CGMCC 1.15725</strain>
    </source>
</reference>
<evidence type="ECO:0000256" key="1">
    <source>
        <dbReference type="ARBA" id="ARBA00012528"/>
    </source>
</evidence>
<dbReference type="SUPFAM" id="SSF55073">
    <property type="entry name" value="Nucleotide cyclase"/>
    <property type="match status" value="1"/>
</dbReference>
<comment type="caution">
    <text evidence="6">The sequence shown here is derived from an EMBL/GenBank/DDBJ whole genome shotgun (WGS) entry which is preliminary data.</text>
</comment>
<dbReference type="GO" id="GO:0000160">
    <property type="term" value="P:phosphorelay signal transduction system"/>
    <property type="evidence" value="ECO:0007669"/>
    <property type="project" value="InterPro"/>
</dbReference>
<sequence length="304" mass="33918">MAEAQTILIVDDEPFSLKRLHRAFHGHYRVLFAMNGEDALRIASREVPDLIILDVMMPGMSGYDVLDRLKEDERLSQTPVVFLTGKDQQADEKIGLEMGAADYWAKPVNFDIARIRARNHLELKRHRDTLAQLALTDGLCGIPNRRGFDGTLEREWQRGWRTGRMLSLLLIDVDHFKSFNDNYGHPAGDVCLRRVATLISRALNRPGDYVARYGGEEFACILPETDRAGAHMLAESLRLALAEERIEHRFAPAAGCLTISVGLAGMIPDRGRAAADLVELADKALYAAKRNGRDVVVAAPEIFS</sequence>
<feature type="modified residue" description="4-aspartylphosphate" evidence="3">
    <location>
        <position position="54"/>
    </location>
</feature>
<dbReference type="PROSITE" id="PS50110">
    <property type="entry name" value="RESPONSE_REGULATORY"/>
    <property type="match status" value="1"/>
</dbReference>
<evidence type="ECO:0000313" key="7">
    <source>
        <dbReference type="Proteomes" id="UP000646365"/>
    </source>
</evidence>
<dbReference type="InterPro" id="IPR029787">
    <property type="entry name" value="Nucleotide_cyclase"/>
</dbReference>
<proteinExistence type="predicted"/>
<protein>
    <recommendedName>
        <fullName evidence="1">diguanylate cyclase</fullName>
        <ecNumber evidence="1">2.7.7.65</ecNumber>
    </recommendedName>
</protein>
<dbReference type="AlphaFoldDB" id="A0A8J2YXJ0"/>
<dbReference type="Gene3D" id="3.30.70.270">
    <property type="match status" value="1"/>
</dbReference>
<dbReference type="CDD" id="cd01949">
    <property type="entry name" value="GGDEF"/>
    <property type="match status" value="1"/>
</dbReference>